<proteinExistence type="predicted"/>
<evidence type="ECO:0000313" key="4">
    <source>
        <dbReference type="Proteomes" id="UP000238375"/>
    </source>
</evidence>
<dbReference type="EMBL" id="PVTE01000040">
    <property type="protein sequence ID" value="PRY24107.1"/>
    <property type="molecule type" value="Genomic_DNA"/>
</dbReference>
<keyword evidence="4" id="KW-1185">Reference proteome</keyword>
<keyword evidence="1" id="KW-0472">Membrane</keyword>
<dbReference type="Proteomes" id="UP000238375">
    <property type="component" value="Unassembled WGS sequence"/>
</dbReference>
<accession>A0A2T0RSK1</accession>
<sequence length="206" mass="23014">MFFGSVTVAYTMSFQELMLTYGYPILFFGVLLEGEAFLIAGAYLAHRGYFSMPVVIGLAALASILVSQVYFYVGQHFGQQFLTRRPQWQQRFSRVQRLLSTYGSTLVLGFRALYGLRIVIPAAVGASGYSWGQFLLLNLLGGLVWALIIGLAGNSLILLVEPILDDIRHHERMVVGVLAGLGLAWAAYRLYRQPRLEQRSTRSPTE</sequence>
<protein>
    <submittedName>
        <fullName evidence="3">Membrane protein DedA with SNARE-associated domain</fullName>
    </submittedName>
</protein>
<feature type="transmembrane region" description="Helical" evidence="1">
    <location>
        <begin position="172"/>
        <end position="191"/>
    </location>
</feature>
<evidence type="ECO:0000259" key="2">
    <source>
        <dbReference type="Pfam" id="PF09335"/>
    </source>
</evidence>
<organism evidence="3 4">
    <name type="scientific">Spirosoma oryzae</name>
    <dbReference type="NCBI Taxonomy" id="1469603"/>
    <lineage>
        <taxon>Bacteria</taxon>
        <taxon>Pseudomonadati</taxon>
        <taxon>Bacteroidota</taxon>
        <taxon>Cytophagia</taxon>
        <taxon>Cytophagales</taxon>
        <taxon>Cytophagaceae</taxon>
        <taxon>Spirosoma</taxon>
    </lineage>
</organism>
<dbReference type="InterPro" id="IPR051311">
    <property type="entry name" value="DedA_domain"/>
</dbReference>
<feature type="transmembrane region" description="Helical" evidence="1">
    <location>
        <begin position="21"/>
        <end position="44"/>
    </location>
</feature>
<feature type="transmembrane region" description="Helical" evidence="1">
    <location>
        <begin position="50"/>
        <end position="74"/>
    </location>
</feature>
<feature type="transmembrane region" description="Helical" evidence="1">
    <location>
        <begin position="134"/>
        <end position="160"/>
    </location>
</feature>
<evidence type="ECO:0000313" key="3">
    <source>
        <dbReference type="EMBL" id="PRY24107.1"/>
    </source>
</evidence>
<gene>
    <name evidence="3" type="ORF">CLV58_1406</name>
</gene>
<reference evidence="3 4" key="1">
    <citation type="submission" date="2018-03" db="EMBL/GenBank/DDBJ databases">
        <title>Genomic Encyclopedia of Archaeal and Bacterial Type Strains, Phase II (KMG-II): from individual species to whole genera.</title>
        <authorList>
            <person name="Goeker M."/>
        </authorList>
    </citation>
    <scope>NUCLEOTIDE SEQUENCE [LARGE SCALE GENOMIC DNA]</scope>
    <source>
        <strain evidence="3 4">DSM 28354</strain>
    </source>
</reference>
<dbReference type="Pfam" id="PF09335">
    <property type="entry name" value="VTT_dom"/>
    <property type="match status" value="1"/>
</dbReference>
<dbReference type="AlphaFoldDB" id="A0A2T0RSK1"/>
<name>A0A2T0RSK1_9BACT</name>
<feature type="domain" description="VTT" evidence="2">
    <location>
        <begin position="34"/>
        <end position="154"/>
    </location>
</feature>
<dbReference type="GO" id="GO:0005886">
    <property type="term" value="C:plasma membrane"/>
    <property type="evidence" value="ECO:0007669"/>
    <property type="project" value="TreeGrafter"/>
</dbReference>
<evidence type="ECO:0000256" key="1">
    <source>
        <dbReference type="SAM" id="Phobius"/>
    </source>
</evidence>
<comment type="caution">
    <text evidence="3">The sequence shown here is derived from an EMBL/GenBank/DDBJ whole genome shotgun (WGS) entry which is preliminary data.</text>
</comment>
<dbReference type="PANTHER" id="PTHR42709">
    <property type="entry name" value="ALKALINE PHOSPHATASE LIKE PROTEIN"/>
    <property type="match status" value="1"/>
</dbReference>
<keyword evidence="1" id="KW-0812">Transmembrane</keyword>
<dbReference type="InterPro" id="IPR032816">
    <property type="entry name" value="VTT_dom"/>
</dbReference>
<dbReference type="PANTHER" id="PTHR42709:SF2">
    <property type="entry name" value="INNER MEMBRANE PROTEIN YOHD"/>
    <property type="match status" value="1"/>
</dbReference>
<keyword evidence="1" id="KW-1133">Transmembrane helix</keyword>